<evidence type="ECO:0000256" key="1">
    <source>
        <dbReference type="ARBA" id="ARBA00022617"/>
    </source>
</evidence>
<dbReference type="Pfam" id="PF02239">
    <property type="entry name" value="Cytochrom_D1"/>
    <property type="match status" value="2"/>
</dbReference>
<dbReference type="SUPFAM" id="SSF46626">
    <property type="entry name" value="Cytochrome c"/>
    <property type="match status" value="1"/>
</dbReference>
<evidence type="ECO:0000256" key="2">
    <source>
        <dbReference type="ARBA" id="ARBA00022723"/>
    </source>
</evidence>
<dbReference type="InterPro" id="IPR011048">
    <property type="entry name" value="Haem_d1_sf"/>
</dbReference>
<dbReference type="AlphaFoldDB" id="A0A521ADI9"/>
<dbReference type="InterPro" id="IPR009056">
    <property type="entry name" value="Cyt_c-like_dom"/>
</dbReference>
<keyword evidence="2 4" id="KW-0479">Metal-binding</keyword>
<dbReference type="PANTHER" id="PTHR47197">
    <property type="entry name" value="PROTEIN NIRF"/>
    <property type="match status" value="1"/>
</dbReference>
<organism evidence="6 7">
    <name type="scientific">Thalassovita litoralis</name>
    <dbReference type="NCBI Taxonomy" id="1010611"/>
    <lineage>
        <taxon>Bacteria</taxon>
        <taxon>Pseudomonadati</taxon>
        <taxon>Pseudomonadota</taxon>
        <taxon>Alphaproteobacteria</taxon>
        <taxon>Rhodobacterales</taxon>
        <taxon>Roseobacteraceae</taxon>
        <taxon>Thalassovita</taxon>
    </lineage>
</organism>
<protein>
    <submittedName>
        <fullName evidence="6">Cytochrome c, mono-and diheme variants</fullName>
    </submittedName>
</protein>
<dbReference type="CDD" id="cd20777">
    <property type="entry name" value="8prop_heme-binding_NirN"/>
    <property type="match status" value="1"/>
</dbReference>
<keyword evidence="1 4" id="KW-0349">Heme</keyword>
<dbReference type="PANTHER" id="PTHR47197:SF3">
    <property type="entry name" value="DIHYDRO-HEME D1 DEHYDROGENASE"/>
    <property type="match status" value="1"/>
</dbReference>
<dbReference type="InterPro" id="IPR036909">
    <property type="entry name" value="Cyt_c-like_dom_sf"/>
</dbReference>
<reference evidence="6 7" key="1">
    <citation type="submission" date="2017-05" db="EMBL/GenBank/DDBJ databases">
        <authorList>
            <person name="Varghese N."/>
            <person name="Submissions S."/>
        </authorList>
    </citation>
    <scope>NUCLEOTIDE SEQUENCE [LARGE SCALE GENOMIC DNA]</scope>
    <source>
        <strain evidence="6 7">DSM 29506</strain>
    </source>
</reference>
<sequence length="549" mass="60175">MTPRIVFSDPTFAPVIEARPGRCPGPRSIFGKMKWLAPVLGAAIIAGSSVQADPDGQEIYIDLCASCHSETRLGGIGPALIPEALGRLRGQSLSGIIANGRVATQMPAFGATLSAAEVEAVALFISSPLPNIPQWTAEEITATRVMAEDYLPAPAPVFDADPMNITLVVETGDHHISVLNGDTFEVLDRFPTPFAVHGGPKFSPDGRYVFVMSRDGWVQKYDIWSLKEVGRIRAGINSRNIAMSADGKWLAVANYLPHSLTILSTDDLSVAAIRDITARDGTSSRVSAVYQAPQRESFILALKDAPEIWEIGTTEDAGPFHEGFVHRHESGMKEALAEEHGLFARRRIMINEPLDDFFFTSDYRNLIGASRTGDKGVVVNLDVGREVAELPLPGMPHLGSGISWQRRGHTVMATPHLKEGKLSVIDTRDWSIVKVIDTLGPGFFLRSHENTPYVWADVFFGPNKDKMHIIDKDTLEIVKTLDPAPGKTVAHIEFTKTGKYALVSIWEDDGAVIVYDAETLEEVRRLPMRKPSGKYNVWNKITFSDGTSH</sequence>
<dbReference type="Gene3D" id="1.10.760.10">
    <property type="entry name" value="Cytochrome c-like domain"/>
    <property type="match status" value="1"/>
</dbReference>
<dbReference type="InterPro" id="IPR051200">
    <property type="entry name" value="Host-pathogen_enzymatic-act"/>
</dbReference>
<dbReference type="GO" id="GO:0009055">
    <property type="term" value="F:electron transfer activity"/>
    <property type="evidence" value="ECO:0007669"/>
    <property type="project" value="InterPro"/>
</dbReference>
<dbReference type="GO" id="GO:0046872">
    <property type="term" value="F:metal ion binding"/>
    <property type="evidence" value="ECO:0007669"/>
    <property type="project" value="UniProtKB-KW"/>
</dbReference>
<feature type="domain" description="Cytochrome c" evidence="5">
    <location>
        <begin position="51"/>
        <end position="129"/>
    </location>
</feature>
<evidence type="ECO:0000313" key="7">
    <source>
        <dbReference type="Proteomes" id="UP000316030"/>
    </source>
</evidence>
<proteinExistence type="predicted"/>
<name>A0A521ADI9_9RHOB</name>
<dbReference type="Proteomes" id="UP000316030">
    <property type="component" value="Unassembled WGS sequence"/>
</dbReference>
<keyword evidence="3 4" id="KW-0408">Iron</keyword>
<dbReference type="Gene3D" id="2.140.10.20">
    <property type="entry name" value="C-terminal (heme d1) domain of cytochrome cd1-nitrite reductase"/>
    <property type="match status" value="1"/>
</dbReference>
<evidence type="ECO:0000256" key="3">
    <source>
        <dbReference type="ARBA" id="ARBA00023004"/>
    </source>
</evidence>
<gene>
    <name evidence="6" type="ORF">SAMN06265173_10181</name>
</gene>
<accession>A0A521ADI9</accession>
<dbReference type="InterPro" id="IPR003143">
    <property type="entry name" value="Cyt_cd1_C_sf"/>
</dbReference>
<dbReference type="Pfam" id="PF13442">
    <property type="entry name" value="Cytochrome_CBB3"/>
    <property type="match status" value="1"/>
</dbReference>
<evidence type="ECO:0000313" key="6">
    <source>
        <dbReference type="EMBL" id="SMO32885.1"/>
    </source>
</evidence>
<evidence type="ECO:0000256" key="4">
    <source>
        <dbReference type="PROSITE-ProRule" id="PRU00433"/>
    </source>
</evidence>
<evidence type="ECO:0000259" key="5">
    <source>
        <dbReference type="PROSITE" id="PS51007"/>
    </source>
</evidence>
<dbReference type="SUPFAM" id="SSF51004">
    <property type="entry name" value="C-terminal (heme d1) domain of cytochrome cd1-nitrite reductase"/>
    <property type="match status" value="1"/>
</dbReference>
<keyword evidence="7" id="KW-1185">Reference proteome</keyword>
<dbReference type="EMBL" id="FXTO01000001">
    <property type="protein sequence ID" value="SMO32885.1"/>
    <property type="molecule type" value="Genomic_DNA"/>
</dbReference>
<dbReference type="PROSITE" id="PS51007">
    <property type="entry name" value="CYTC"/>
    <property type="match status" value="1"/>
</dbReference>
<dbReference type="GO" id="GO:0020037">
    <property type="term" value="F:heme binding"/>
    <property type="evidence" value="ECO:0007669"/>
    <property type="project" value="InterPro"/>
</dbReference>